<gene>
    <name evidence="1" type="ORF">Glove_225g11</name>
</gene>
<keyword evidence="2" id="KW-1185">Reference proteome</keyword>
<evidence type="ECO:0000313" key="1">
    <source>
        <dbReference type="EMBL" id="RHZ74391.1"/>
    </source>
</evidence>
<dbReference type="AlphaFoldDB" id="A0A397IER2"/>
<dbReference type="OrthoDB" id="2407305at2759"/>
<comment type="caution">
    <text evidence="1">The sequence shown here is derived from an EMBL/GenBank/DDBJ whole genome shotgun (WGS) entry which is preliminary data.</text>
</comment>
<evidence type="ECO:0000313" key="2">
    <source>
        <dbReference type="Proteomes" id="UP000266861"/>
    </source>
</evidence>
<sequence length="466" mass="55044">MKKNRKINISLISPSYFLPKSQIPNTSNLCILAFQIPNYLGFGQHVYVLVEKLHYGPYSCYWWLPLLNSDSKEITTYFPIRVKQKIKAILRNLEFTVMVVIGNKDNDSSLPGYMCQCEDIIEIANDPTNTISNVYFKIFATKTRYSDSLIMEWNDDDIINKLSEDIPFIPRSFSLEKIKIFVYGVEYSTYLELKITITSKNPIDVWKNSKTIEKFNGNQLFGIDNYTIQSLNQNKKKPTCSPQEWKNNSIMKLLFDFYLKRRTIYQFWSKSDHPKRDYALFTELYQMGFLVKNISTPTIPIKDSTQTFWQYFNYTLEDNKKNRDGKRRILSIIADNFTYKELQENLGYQFWSKSDHPKRDYALFTELYQMGFLVKNISTPTIPIKDSTQTFWQYFNYTLEDNKKNRDGKRRILSIIADNFTYKELQENLGVSRHTILESHKHTRTSGYGAPPLDKPIFYRVKFTTK</sequence>
<dbReference type="STRING" id="1348612.A0A397IER2"/>
<name>A0A397IER2_9GLOM</name>
<dbReference type="Proteomes" id="UP000266861">
    <property type="component" value="Unassembled WGS sequence"/>
</dbReference>
<dbReference type="EMBL" id="PQFF01000208">
    <property type="protein sequence ID" value="RHZ74391.1"/>
    <property type="molecule type" value="Genomic_DNA"/>
</dbReference>
<proteinExistence type="predicted"/>
<protein>
    <submittedName>
        <fullName evidence="1">Uncharacterized protein</fullName>
    </submittedName>
</protein>
<reference evidence="1 2" key="1">
    <citation type="submission" date="2018-08" db="EMBL/GenBank/DDBJ databases">
        <title>Genome and evolution of the arbuscular mycorrhizal fungus Diversispora epigaea (formerly Glomus versiforme) and its bacterial endosymbionts.</title>
        <authorList>
            <person name="Sun X."/>
            <person name="Fei Z."/>
            <person name="Harrison M."/>
        </authorList>
    </citation>
    <scope>NUCLEOTIDE SEQUENCE [LARGE SCALE GENOMIC DNA]</scope>
    <source>
        <strain evidence="1 2">IT104</strain>
    </source>
</reference>
<accession>A0A397IER2</accession>
<organism evidence="1 2">
    <name type="scientific">Diversispora epigaea</name>
    <dbReference type="NCBI Taxonomy" id="1348612"/>
    <lineage>
        <taxon>Eukaryota</taxon>
        <taxon>Fungi</taxon>
        <taxon>Fungi incertae sedis</taxon>
        <taxon>Mucoromycota</taxon>
        <taxon>Glomeromycotina</taxon>
        <taxon>Glomeromycetes</taxon>
        <taxon>Diversisporales</taxon>
        <taxon>Diversisporaceae</taxon>
        <taxon>Diversispora</taxon>
    </lineage>
</organism>